<dbReference type="EMBL" id="MK411820">
    <property type="protein sequence ID" value="QBG78715.1"/>
    <property type="molecule type" value="Genomic_DNA"/>
</dbReference>
<name>A0A481S2X5_9CAUD</name>
<protein>
    <submittedName>
        <fullName evidence="1">Uncharacterized protein</fullName>
    </submittedName>
</protein>
<evidence type="ECO:0000313" key="1">
    <source>
        <dbReference type="EMBL" id="QBG78715.1"/>
    </source>
</evidence>
<proteinExistence type="predicted"/>
<accession>A0A481S2X5</accession>
<organism evidence="1 2">
    <name type="scientific">Acinetobacter phage vB_AbaS_D0</name>
    <dbReference type="NCBI Taxonomy" id="2510492"/>
    <lineage>
        <taxon>Viruses</taxon>
        <taxon>Duplodnaviria</taxon>
        <taxon>Heunggongvirae</taxon>
        <taxon>Uroviricota</taxon>
        <taxon>Caudoviricetes</taxon>
        <taxon>Lokivirus</taxon>
        <taxon>Lokivirus IMEAB3</taxon>
    </lineage>
</organism>
<evidence type="ECO:0000313" key="2">
    <source>
        <dbReference type="Proteomes" id="UP000291908"/>
    </source>
</evidence>
<sequence>MKGIKVFKADDEFELTRVMNDWMERAGVEPISVSGFADRHNYLITTVIYQSTEQNVGDTIPKQKPEPVTVDVGNTRRFIGSSTCQKCGGNMQVGWENNYCPRCSPLNR</sequence>
<reference evidence="1 2" key="1">
    <citation type="submission" date="2019-01" db="EMBL/GenBank/DDBJ databases">
        <authorList>
            <person name="Yuan Y."/>
            <person name="Xu Y."/>
        </authorList>
    </citation>
    <scope>NUCLEOTIDE SEQUENCE [LARGE SCALE GENOMIC DNA]</scope>
</reference>
<dbReference type="Proteomes" id="UP000291908">
    <property type="component" value="Genome"/>
</dbReference>
<gene>
    <name evidence="1" type="ORF">vBAbaSD0_21</name>
</gene>